<evidence type="ECO:0000313" key="6">
    <source>
        <dbReference type="EMBL" id="KAF2198320.1"/>
    </source>
</evidence>
<keyword evidence="7" id="KW-1185">Reference proteome</keyword>
<name>A0A9P4MVT5_9PLEO</name>
<dbReference type="SUPFAM" id="SSF51316">
    <property type="entry name" value="Mss4-like"/>
    <property type="match status" value="2"/>
</dbReference>
<protein>
    <recommendedName>
        <fullName evidence="5">CENP-V/GFA domain-containing protein</fullName>
    </recommendedName>
</protein>
<sequence length="379" mass="41821">MSGTSETIMVTAHCLCKAHTYTTSVPRSKLPLEATACHCNSCRHVTGAMFSTDAPWPEPRANVNTSKLQKYPFSPRISILFCGTCSTPLFFEDAEPPHELGVFTGALTNSNVDLVKFKNHIYVGDTVDGGASMSFLRPNADGSEAKRFENRAGTGEEYLCSWPPVNPLTSSEKKAEETVPIRCHCKGIDFVLHSANYKGKNPEDVPFYIDPAQPDRRLASFCACDSCRLHTGSDVVVLTFAELKDISIPTEENNSSSAFPQTTAELKAAVDRKGIAMGTLAYYCSSPDVQRYFCSRCSATVFYAVDERPDMVDVWVGLLEDKDGGRAESFLAGPFAWVGKEGDVKGGWREGLVERVKEGTDVWRKERGLQVRWKNRPVE</sequence>
<dbReference type="AlphaFoldDB" id="A0A9P4MVT5"/>
<dbReference type="InterPro" id="IPR011057">
    <property type="entry name" value="Mss4-like_sf"/>
</dbReference>
<dbReference type="InterPro" id="IPR006913">
    <property type="entry name" value="CENP-V/GFA"/>
</dbReference>
<keyword evidence="4" id="KW-0456">Lyase</keyword>
<evidence type="ECO:0000256" key="2">
    <source>
        <dbReference type="ARBA" id="ARBA00022723"/>
    </source>
</evidence>
<evidence type="ECO:0000259" key="5">
    <source>
        <dbReference type="PROSITE" id="PS51891"/>
    </source>
</evidence>
<dbReference type="PROSITE" id="PS51891">
    <property type="entry name" value="CENP_V_GFA"/>
    <property type="match status" value="1"/>
</dbReference>
<dbReference type="Proteomes" id="UP000799536">
    <property type="component" value="Unassembled WGS sequence"/>
</dbReference>
<gene>
    <name evidence="6" type="ORF">GQ43DRAFT_166785</name>
</gene>
<keyword evidence="2" id="KW-0479">Metal-binding</keyword>
<dbReference type="PANTHER" id="PTHR33337">
    <property type="entry name" value="GFA DOMAIN-CONTAINING PROTEIN"/>
    <property type="match status" value="1"/>
</dbReference>
<feature type="domain" description="CENP-V/GFA" evidence="5">
    <location>
        <begin position="10"/>
        <end position="118"/>
    </location>
</feature>
<comment type="caution">
    <text evidence="6">The sequence shown here is derived from an EMBL/GenBank/DDBJ whole genome shotgun (WGS) entry which is preliminary data.</text>
</comment>
<dbReference type="Pfam" id="PF04828">
    <property type="entry name" value="GFA"/>
    <property type="match status" value="2"/>
</dbReference>
<dbReference type="EMBL" id="ML994153">
    <property type="protein sequence ID" value="KAF2198320.1"/>
    <property type="molecule type" value="Genomic_DNA"/>
</dbReference>
<reference evidence="6" key="1">
    <citation type="journal article" date="2020" name="Stud. Mycol.">
        <title>101 Dothideomycetes genomes: a test case for predicting lifestyles and emergence of pathogens.</title>
        <authorList>
            <person name="Haridas S."/>
            <person name="Albert R."/>
            <person name="Binder M."/>
            <person name="Bloem J."/>
            <person name="Labutti K."/>
            <person name="Salamov A."/>
            <person name="Andreopoulos B."/>
            <person name="Baker S."/>
            <person name="Barry K."/>
            <person name="Bills G."/>
            <person name="Bluhm B."/>
            <person name="Cannon C."/>
            <person name="Castanera R."/>
            <person name="Culley D."/>
            <person name="Daum C."/>
            <person name="Ezra D."/>
            <person name="Gonzalez J."/>
            <person name="Henrissat B."/>
            <person name="Kuo A."/>
            <person name="Liang C."/>
            <person name="Lipzen A."/>
            <person name="Lutzoni F."/>
            <person name="Magnuson J."/>
            <person name="Mondo S."/>
            <person name="Nolan M."/>
            <person name="Ohm R."/>
            <person name="Pangilinan J."/>
            <person name="Park H.-J."/>
            <person name="Ramirez L."/>
            <person name="Alfaro M."/>
            <person name="Sun H."/>
            <person name="Tritt A."/>
            <person name="Yoshinaga Y."/>
            <person name="Zwiers L.-H."/>
            <person name="Turgeon B."/>
            <person name="Goodwin S."/>
            <person name="Spatafora J."/>
            <person name="Crous P."/>
            <person name="Grigoriev I."/>
        </authorList>
    </citation>
    <scope>NUCLEOTIDE SEQUENCE</scope>
    <source>
        <strain evidence="6">ATCC 74209</strain>
    </source>
</reference>
<dbReference type="Gene3D" id="3.90.1590.10">
    <property type="entry name" value="glutathione-dependent formaldehyde- activating enzyme (gfa)"/>
    <property type="match status" value="2"/>
</dbReference>
<organism evidence="6 7">
    <name type="scientific">Delitschia confertaspora ATCC 74209</name>
    <dbReference type="NCBI Taxonomy" id="1513339"/>
    <lineage>
        <taxon>Eukaryota</taxon>
        <taxon>Fungi</taxon>
        <taxon>Dikarya</taxon>
        <taxon>Ascomycota</taxon>
        <taxon>Pezizomycotina</taxon>
        <taxon>Dothideomycetes</taxon>
        <taxon>Pleosporomycetidae</taxon>
        <taxon>Pleosporales</taxon>
        <taxon>Delitschiaceae</taxon>
        <taxon>Delitschia</taxon>
    </lineage>
</organism>
<keyword evidence="3" id="KW-0862">Zinc</keyword>
<dbReference type="GO" id="GO:0016846">
    <property type="term" value="F:carbon-sulfur lyase activity"/>
    <property type="evidence" value="ECO:0007669"/>
    <property type="project" value="InterPro"/>
</dbReference>
<accession>A0A9P4MVT5</accession>
<comment type="similarity">
    <text evidence="1">Belongs to the Gfa family.</text>
</comment>
<dbReference type="GO" id="GO:0046872">
    <property type="term" value="F:metal ion binding"/>
    <property type="evidence" value="ECO:0007669"/>
    <property type="project" value="UniProtKB-KW"/>
</dbReference>
<dbReference type="OrthoDB" id="5422068at2759"/>
<evidence type="ECO:0000256" key="1">
    <source>
        <dbReference type="ARBA" id="ARBA00005495"/>
    </source>
</evidence>
<evidence type="ECO:0000313" key="7">
    <source>
        <dbReference type="Proteomes" id="UP000799536"/>
    </source>
</evidence>
<dbReference type="PANTHER" id="PTHR33337:SF40">
    <property type="entry name" value="CENP-V_GFA DOMAIN-CONTAINING PROTEIN-RELATED"/>
    <property type="match status" value="1"/>
</dbReference>
<evidence type="ECO:0000256" key="4">
    <source>
        <dbReference type="ARBA" id="ARBA00023239"/>
    </source>
</evidence>
<evidence type="ECO:0000256" key="3">
    <source>
        <dbReference type="ARBA" id="ARBA00022833"/>
    </source>
</evidence>
<proteinExistence type="inferred from homology"/>